<dbReference type="PANTHER" id="PTHR45138">
    <property type="entry name" value="REGULATORY COMPONENTS OF SENSORY TRANSDUCTION SYSTEM"/>
    <property type="match status" value="1"/>
</dbReference>
<dbReference type="InterPro" id="IPR000160">
    <property type="entry name" value="GGDEF_dom"/>
</dbReference>
<dbReference type="EC" id="2.7.7.65" evidence="2"/>
<keyword evidence="2" id="KW-0808">Transferase</keyword>
<protein>
    <submittedName>
        <fullName evidence="2">Diguanylate cyclase DgcM</fullName>
        <ecNumber evidence="2">2.7.7.65</ecNumber>
    </submittedName>
</protein>
<name>A0A645FJD6_9ZZZZ</name>
<proteinExistence type="predicted"/>
<dbReference type="InterPro" id="IPR050469">
    <property type="entry name" value="Diguanylate_Cyclase"/>
</dbReference>
<dbReference type="PROSITE" id="PS50887">
    <property type="entry name" value="GGDEF"/>
    <property type="match status" value="1"/>
</dbReference>
<dbReference type="SUPFAM" id="SSF55073">
    <property type="entry name" value="Nucleotide cyclase"/>
    <property type="match status" value="1"/>
</dbReference>
<dbReference type="NCBIfam" id="TIGR00254">
    <property type="entry name" value="GGDEF"/>
    <property type="match status" value="1"/>
</dbReference>
<evidence type="ECO:0000313" key="2">
    <source>
        <dbReference type="EMBL" id="MPN13449.1"/>
    </source>
</evidence>
<sequence>MLASVVYTMVAITLCTISSFHNEKNQLGEFISKTRLEQLSTTDFLTNTANRFRLEEEADRWMNFCRRQKLPLCLVFVDVDNLKQINDTYGHVAGDSVLVMLSTLMQKQLRNSDTISRWGGDEFVLLLPNVSLKNAISLLERLKASVLKTDFGVGVKVTCSYGVVEMGEESTFQSLLREADELMYSGKREGKNRISYIERGEPQE</sequence>
<comment type="caution">
    <text evidence="2">The sequence shown here is derived from an EMBL/GenBank/DDBJ whole genome shotgun (WGS) entry which is preliminary data.</text>
</comment>
<dbReference type="GO" id="GO:0052621">
    <property type="term" value="F:diguanylate cyclase activity"/>
    <property type="evidence" value="ECO:0007669"/>
    <property type="project" value="UniProtKB-EC"/>
</dbReference>
<accession>A0A645FJD6</accession>
<dbReference type="FunFam" id="3.30.70.270:FF:000001">
    <property type="entry name" value="Diguanylate cyclase domain protein"/>
    <property type="match status" value="1"/>
</dbReference>
<dbReference type="EMBL" id="VSSQ01059947">
    <property type="protein sequence ID" value="MPN13449.1"/>
    <property type="molecule type" value="Genomic_DNA"/>
</dbReference>
<dbReference type="InterPro" id="IPR043128">
    <property type="entry name" value="Rev_trsase/Diguanyl_cyclase"/>
</dbReference>
<dbReference type="PANTHER" id="PTHR45138:SF9">
    <property type="entry name" value="DIGUANYLATE CYCLASE DGCM-RELATED"/>
    <property type="match status" value="1"/>
</dbReference>
<keyword evidence="2" id="KW-0548">Nucleotidyltransferase</keyword>
<dbReference type="SMART" id="SM00267">
    <property type="entry name" value="GGDEF"/>
    <property type="match status" value="1"/>
</dbReference>
<gene>
    <name evidence="2" type="primary">dgcM_7</name>
    <name evidence="2" type="ORF">SDC9_160770</name>
</gene>
<dbReference type="CDD" id="cd01949">
    <property type="entry name" value="GGDEF"/>
    <property type="match status" value="1"/>
</dbReference>
<dbReference type="InterPro" id="IPR029787">
    <property type="entry name" value="Nucleotide_cyclase"/>
</dbReference>
<dbReference type="AlphaFoldDB" id="A0A645FJD6"/>
<reference evidence="2" key="1">
    <citation type="submission" date="2019-08" db="EMBL/GenBank/DDBJ databases">
        <authorList>
            <person name="Kucharzyk K."/>
            <person name="Murdoch R.W."/>
            <person name="Higgins S."/>
            <person name="Loffler F."/>
        </authorList>
    </citation>
    <scope>NUCLEOTIDE SEQUENCE</scope>
</reference>
<evidence type="ECO:0000259" key="1">
    <source>
        <dbReference type="PROSITE" id="PS50887"/>
    </source>
</evidence>
<dbReference type="Gene3D" id="3.30.70.270">
    <property type="match status" value="1"/>
</dbReference>
<feature type="domain" description="GGDEF" evidence="1">
    <location>
        <begin position="70"/>
        <end position="199"/>
    </location>
</feature>
<dbReference type="Pfam" id="PF00990">
    <property type="entry name" value="GGDEF"/>
    <property type="match status" value="1"/>
</dbReference>
<organism evidence="2">
    <name type="scientific">bioreactor metagenome</name>
    <dbReference type="NCBI Taxonomy" id="1076179"/>
    <lineage>
        <taxon>unclassified sequences</taxon>
        <taxon>metagenomes</taxon>
        <taxon>ecological metagenomes</taxon>
    </lineage>
</organism>